<accession>A0A4V3DNB0</accession>
<dbReference type="Proteomes" id="UP000295293">
    <property type="component" value="Unassembled WGS sequence"/>
</dbReference>
<dbReference type="AlphaFoldDB" id="A0A4V3DNB0"/>
<keyword evidence="3" id="KW-1185">Reference proteome</keyword>
<feature type="chain" id="PRO_5020994045" evidence="1">
    <location>
        <begin position="21"/>
        <end position="45"/>
    </location>
</feature>
<dbReference type="RefSeq" id="WP_166653879.1">
    <property type="nucleotide sequence ID" value="NZ_SNZH01000002.1"/>
</dbReference>
<gene>
    <name evidence="2" type="ORF">DFR29_102396</name>
</gene>
<name>A0A4V3DNB0_9GAMM</name>
<reference evidence="2 3" key="1">
    <citation type="submission" date="2019-03" db="EMBL/GenBank/DDBJ databases">
        <title>Genomic Encyclopedia of Type Strains, Phase IV (KMG-IV): sequencing the most valuable type-strain genomes for metagenomic binning, comparative biology and taxonomic classification.</title>
        <authorList>
            <person name="Goeker M."/>
        </authorList>
    </citation>
    <scope>NUCLEOTIDE SEQUENCE [LARGE SCALE GENOMIC DNA]</scope>
    <source>
        <strain evidence="2 3">DSM 21667</strain>
    </source>
</reference>
<keyword evidence="1" id="KW-0732">Signal</keyword>
<comment type="caution">
    <text evidence="2">The sequence shown here is derived from an EMBL/GenBank/DDBJ whole genome shotgun (WGS) entry which is preliminary data.</text>
</comment>
<proteinExistence type="predicted"/>
<protein>
    <submittedName>
        <fullName evidence="2">Uncharacterized protein</fullName>
    </submittedName>
</protein>
<evidence type="ECO:0000256" key="1">
    <source>
        <dbReference type="SAM" id="SignalP"/>
    </source>
</evidence>
<feature type="signal peptide" evidence="1">
    <location>
        <begin position="1"/>
        <end position="20"/>
    </location>
</feature>
<organism evidence="2 3">
    <name type="scientific">Tahibacter aquaticus</name>
    <dbReference type="NCBI Taxonomy" id="520092"/>
    <lineage>
        <taxon>Bacteria</taxon>
        <taxon>Pseudomonadati</taxon>
        <taxon>Pseudomonadota</taxon>
        <taxon>Gammaproteobacteria</taxon>
        <taxon>Lysobacterales</taxon>
        <taxon>Rhodanobacteraceae</taxon>
        <taxon>Tahibacter</taxon>
    </lineage>
</organism>
<sequence>MKCLLRPLLLAQATALPAQAMYLNPRGTGQVLLFPYYTVGRGFSC</sequence>
<evidence type="ECO:0000313" key="2">
    <source>
        <dbReference type="EMBL" id="TDR47736.1"/>
    </source>
</evidence>
<evidence type="ECO:0000313" key="3">
    <source>
        <dbReference type="Proteomes" id="UP000295293"/>
    </source>
</evidence>
<dbReference type="EMBL" id="SNZH01000002">
    <property type="protein sequence ID" value="TDR47736.1"/>
    <property type="molecule type" value="Genomic_DNA"/>
</dbReference>